<protein>
    <submittedName>
        <fullName evidence="1">Uncharacterized protein</fullName>
    </submittedName>
</protein>
<dbReference type="SUPFAM" id="SSF48371">
    <property type="entry name" value="ARM repeat"/>
    <property type="match status" value="1"/>
</dbReference>
<organism evidence="1">
    <name type="scientific">Psilocybe cubensis</name>
    <name type="common">Psychedelic mushroom</name>
    <name type="synonym">Stropharia cubensis</name>
    <dbReference type="NCBI Taxonomy" id="181762"/>
    <lineage>
        <taxon>Eukaryota</taxon>
        <taxon>Fungi</taxon>
        <taxon>Dikarya</taxon>
        <taxon>Basidiomycota</taxon>
        <taxon>Agaricomycotina</taxon>
        <taxon>Agaricomycetes</taxon>
        <taxon>Agaricomycetidae</taxon>
        <taxon>Agaricales</taxon>
        <taxon>Agaricineae</taxon>
        <taxon>Strophariaceae</taxon>
        <taxon>Psilocybe</taxon>
    </lineage>
</organism>
<sequence length="790" mass="87228">MTSEGLIDLIPLERQLHQLTASIRIKDEDESWNKVASISQELANNLRSRDPLVDKHTILGKTELPQTLTSLLSLGLRDSHLPGDSRTAPILELLRVGANLCMDHDENRAALLEVGFPQSVMSLLEGYAETIPTPPYSTPLPLSIPHLKIVRTSIGVLLNASIGYDAVKFRLISLEAAMTIIKLSSTIYPPTSWTLPHKDPINEEYLEEWTLRSGISNWAWRTVSALKDVQDETLQITNSDILPWITSPLLKFCPPYVSEPSLLNDPTEENQNLFDSLVQTDFDFMEESCTIIESLSLDVEDFRLELARAMCYPTSSKAIPCLTVILDFIEYGTYSPLWANPMFEDVERKNKEKAFDICKAALIKAIVEVFAEEKNEEILWTNDTIEQSGGPFVARLVQWIKRYVEAQEIKDTSSIAGSGRDDMAICASLSLGNLIRKAPYATALLSKPYSLAPVLASSHFFSTSTDIKLKHGILGLLKHLSQFSKLSSVIPISLAEVGIIDRISASGIWDEKSDAMADVIQLNAIGVAKHMCNASIEHTIALVLPSDPTRPSGLSQILALIKRSDSVSIRSEGSRVLVNVVKSLWFAERSSDPADEKQKKREQCVANVLTQECANTLTALIGRSNKYPILVNEGIVAVSLLCTHRLGGPLVLNALTVPVKNTLPAPPSISVEDTLSPINGAVPSPEGSSRDGGLPVPRHALDMLVYVLRNIENPVNFPYEVRVNTCTFFLQLQRHTAGPSLDHVRDTVLPVIQDIKQEISDYPEGVDGEEKLLKAVNLLIDSWTRKQPSV</sequence>
<comment type="caution">
    <text evidence="1">The sequence shown here is derived from an EMBL/GenBank/DDBJ whole genome shotgun (WGS) entry which is preliminary data.</text>
</comment>
<dbReference type="InterPro" id="IPR016024">
    <property type="entry name" value="ARM-type_fold"/>
</dbReference>
<name>A0A8H8CNE7_PSICU</name>
<dbReference type="InterPro" id="IPR040144">
    <property type="entry name" value="RAP1GDS1"/>
</dbReference>
<proteinExistence type="predicted"/>
<accession>A0A8H8CNE7</accession>
<reference evidence="1" key="1">
    <citation type="submission" date="2021-02" db="EMBL/GenBank/DDBJ databases">
        <title>Psilocybe cubensis genome.</title>
        <authorList>
            <person name="Mckernan K.J."/>
            <person name="Crawford S."/>
            <person name="Trippe A."/>
            <person name="Kane L.T."/>
            <person name="Mclaughlin S."/>
        </authorList>
    </citation>
    <scope>NUCLEOTIDE SEQUENCE [LARGE SCALE GENOMIC DNA]</scope>
    <source>
        <strain evidence="1">MGC-MH-2018</strain>
    </source>
</reference>
<gene>
    <name evidence="1" type="ORF">JR316_003798</name>
</gene>
<dbReference type="PANTHER" id="PTHR10957">
    <property type="entry name" value="RAP1 GTPASE-GDP DISSOCIATION STIMULATOR 1"/>
    <property type="match status" value="1"/>
</dbReference>
<dbReference type="EMBL" id="JAFIQS010000003">
    <property type="protein sequence ID" value="KAG5171710.1"/>
    <property type="molecule type" value="Genomic_DNA"/>
</dbReference>
<dbReference type="AlphaFoldDB" id="A0A8H8CNE7"/>
<dbReference type="GO" id="GO:0005085">
    <property type="term" value="F:guanyl-nucleotide exchange factor activity"/>
    <property type="evidence" value="ECO:0007669"/>
    <property type="project" value="InterPro"/>
</dbReference>
<evidence type="ECO:0000313" key="1">
    <source>
        <dbReference type="EMBL" id="KAG5171710.1"/>
    </source>
</evidence>